<dbReference type="Pfam" id="PF00668">
    <property type="entry name" value="Condensation"/>
    <property type="match status" value="1"/>
</dbReference>
<evidence type="ECO:0000313" key="2">
    <source>
        <dbReference type="EMBL" id="MFG6449090.1"/>
    </source>
</evidence>
<comment type="caution">
    <text evidence="2">The sequence shown here is derived from an EMBL/GenBank/DDBJ whole genome shotgun (WGS) entry which is preliminary data.</text>
</comment>
<accession>A0ABW7FXN9</accession>
<dbReference type="SUPFAM" id="SSF52777">
    <property type="entry name" value="CoA-dependent acyltransferases"/>
    <property type="match status" value="2"/>
</dbReference>
<dbReference type="RefSeq" id="WP_394461966.1">
    <property type="nucleotide sequence ID" value="NZ_JBIGHZ010000005.1"/>
</dbReference>
<dbReference type="InterPro" id="IPR023213">
    <property type="entry name" value="CAT-like_dom_sf"/>
</dbReference>
<sequence length="484" mass="54130">MSNPLNLSERRAGLTPEQRAKLAARMRGAAAPATAETAIAPRSPSAPAPLSFAQQRQWFLWRLDPTSRANHLSGGLKLSGRLDVAALHRALEALARRHASLRTTFREREDGSAEQVVLASPGVELPLMDLAGQAMDDAALRSACTEPFDLEQGPLWRTRLFKQGDDEHWLLVAMHHIISDAWSTQVILDDLGRLYREEVDGSPADMFTLPIDYRDYAEWQRREVESVEVRRQLEYWRGRLGGVQPVLVVPTDRPRMAKQCAAAAQHDLALPPALTDMLRKQAQASGGTLFMSLLAAFKGLLFRLTGESDLRIGVPIANRLRAETAGLVGFFVNTQVLRGVVDARMSLDRLLEIVRQASFDAQAHQDLPFERLVEALQPERSVNQSPLFQVMFNHLRRDHRSLADWPNLRVRPWDLREWEAQFDLSLETVEAADGTVTATLIYAAELFEPTTIERLGDHYLAMLQALAEHPEQALGEVELAGEAE</sequence>
<dbReference type="PANTHER" id="PTHR45398">
    <property type="match status" value="1"/>
</dbReference>
<evidence type="ECO:0000259" key="1">
    <source>
        <dbReference type="Pfam" id="PF00668"/>
    </source>
</evidence>
<dbReference type="EMBL" id="JBIGHZ010000005">
    <property type="protein sequence ID" value="MFG6449090.1"/>
    <property type="molecule type" value="Genomic_DNA"/>
</dbReference>
<dbReference type="Proteomes" id="UP001606099">
    <property type="component" value="Unassembled WGS sequence"/>
</dbReference>
<feature type="domain" description="Condensation" evidence="1">
    <location>
        <begin position="48"/>
        <end position="484"/>
    </location>
</feature>
<proteinExistence type="predicted"/>
<dbReference type="CDD" id="cd19531">
    <property type="entry name" value="LCL_NRPS-like"/>
    <property type="match status" value="1"/>
</dbReference>
<name>A0ABW7FXN9_9BURK</name>
<dbReference type="Gene3D" id="3.30.559.30">
    <property type="entry name" value="Nonribosomal peptide synthetase, condensation domain"/>
    <property type="match status" value="1"/>
</dbReference>
<reference evidence="2 3" key="1">
    <citation type="submission" date="2024-08" db="EMBL/GenBank/DDBJ databases">
        <authorList>
            <person name="Lu H."/>
        </authorList>
    </citation>
    <scope>NUCLEOTIDE SEQUENCE [LARGE SCALE GENOMIC DNA]</scope>
    <source>
        <strain evidence="2 3">BYS180W</strain>
    </source>
</reference>
<feature type="non-terminal residue" evidence="2">
    <location>
        <position position="484"/>
    </location>
</feature>
<keyword evidence="3" id="KW-1185">Reference proteome</keyword>
<organism evidence="2 3">
    <name type="scientific">Roseateles rivi</name>
    <dbReference type="NCBI Taxonomy" id="3299028"/>
    <lineage>
        <taxon>Bacteria</taxon>
        <taxon>Pseudomonadati</taxon>
        <taxon>Pseudomonadota</taxon>
        <taxon>Betaproteobacteria</taxon>
        <taxon>Burkholderiales</taxon>
        <taxon>Sphaerotilaceae</taxon>
        <taxon>Roseateles</taxon>
    </lineage>
</organism>
<dbReference type="InterPro" id="IPR001242">
    <property type="entry name" value="Condensation_dom"/>
</dbReference>
<protein>
    <submittedName>
        <fullName evidence="2">Condensation domain-containing protein</fullName>
    </submittedName>
</protein>
<evidence type="ECO:0000313" key="3">
    <source>
        <dbReference type="Proteomes" id="UP001606099"/>
    </source>
</evidence>
<dbReference type="Gene3D" id="3.30.559.10">
    <property type="entry name" value="Chloramphenicol acetyltransferase-like domain"/>
    <property type="match status" value="1"/>
</dbReference>
<dbReference type="PANTHER" id="PTHR45398:SF1">
    <property type="entry name" value="ENZYME, PUTATIVE (JCVI)-RELATED"/>
    <property type="match status" value="1"/>
</dbReference>
<gene>
    <name evidence="2" type="ORF">ACG0Z6_12690</name>
</gene>